<dbReference type="Gramene" id="C.cajan_10222.t">
    <property type="protein sequence ID" value="C.cajan_10222.t.cds1"/>
    <property type="gene ID" value="C.cajan_10222"/>
</dbReference>
<dbReference type="PANTHER" id="PTHR11439">
    <property type="entry name" value="GAG-POL-RELATED RETROTRANSPOSON"/>
    <property type="match status" value="1"/>
</dbReference>
<protein>
    <submittedName>
        <fullName evidence="1">Copia protein</fullName>
    </submittedName>
</protein>
<sequence length="156" mass="18068">MSIVSKFMHDPWERHMQTIDRTLQYLKSSPRKGLLFKRGDTMSLEIFTNASQSQIGDILLDNACSWGEFGDLAQGICEGLWMKIILNDHRIKIELPMKLFCDNKSTINIAQNLIQHDKTKHIEIDRHFIKEKLDNGLIVIAHIRHPYKTTSGICTY</sequence>
<reference evidence="1 2" key="1">
    <citation type="journal article" date="2012" name="Nat. Biotechnol.">
        <title>Draft genome sequence of pigeonpea (Cajanus cajan), an orphan legume crop of resource-poor farmers.</title>
        <authorList>
            <person name="Varshney R.K."/>
            <person name="Chen W."/>
            <person name="Li Y."/>
            <person name="Bharti A.K."/>
            <person name="Saxena R.K."/>
            <person name="Schlueter J.A."/>
            <person name="Donoghue M.T."/>
            <person name="Azam S."/>
            <person name="Fan G."/>
            <person name="Whaley A.M."/>
            <person name="Farmer A.D."/>
            <person name="Sheridan J."/>
            <person name="Iwata A."/>
            <person name="Tuteja R."/>
            <person name="Penmetsa R.V."/>
            <person name="Wu W."/>
            <person name="Upadhyaya H.D."/>
            <person name="Yang S.P."/>
            <person name="Shah T."/>
            <person name="Saxena K.B."/>
            <person name="Michael T."/>
            <person name="McCombie W.R."/>
            <person name="Yang B."/>
            <person name="Zhang G."/>
            <person name="Yang H."/>
            <person name="Wang J."/>
            <person name="Spillane C."/>
            <person name="Cook D.R."/>
            <person name="May G.D."/>
            <person name="Xu X."/>
            <person name="Jackson S.A."/>
        </authorList>
    </citation>
    <scope>NUCLEOTIDE SEQUENCE [LARGE SCALE GENOMIC DNA]</scope>
    <source>
        <strain evidence="2">cv. Asha</strain>
    </source>
</reference>
<dbReference type="CDD" id="cd09272">
    <property type="entry name" value="RNase_HI_RT_Ty1"/>
    <property type="match status" value="1"/>
</dbReference>
<keyword evidence="2" id="KW-1185">Reference proteome</keyword>
<gene>
    <name evidence="1" type="ORF">KK1_010513</name>
</gene>
<dbReference type="Proteomes" id="UP000075243">
    <property type="component" value="Chromosome 3"/>
</dbReference>
<dbReference type="AlphaFoldDB" id="A0A151TW21"/>
<accession>A0A151TW21</accession>
<proteinExistence type="predicted"/>
<evidence type="ECO:0000313" key="1">
    <source>
        <dbReference type="EMBL" id="KYP71263.1"/>
    </source>
</evidence>
<dbReference type="PANTHER" id="PTHR11439:SF463">
    <property type="entry name" value="REVERSE TRANSCRIPTASE TY1_COPIA-TYPE DOMAIN-CONTAINING PROTEIN"/>
    <property type="match status" value="1"/>
</dbReference>
<name>A0A151TW21_CAJCA</name>
<dbReference type="EMBL" id="CM003605">
    <property type="protein sequence ID" value="KYP71263.1"/>
    <property type="molecule type" value="Genomic_DNA"/>
</dbReference>
<evidence type="ECO:0000313" key="2">
    <source>
        <dbReference type="Proteomes" id="UP000075243"/>
    </source>
</evidence>
<organism evidence="1 2">
    <name type="scientific">Cajanus cajan</name>
    <name type="common">Pigeon pea</name>
    <name type="synonym">Cajanus indicus</name>
    <dbReference type="NCBI Taxonomy" id="3821"/>
    <lineage>
        <taxon>Eukaryota</taxon>
        <taxon>Viridiplantae</taxon>
        <taxon>Streptophyta</taxon>
        <taxon>Embryophyta</taxon>
        <taxon>Tracheophyta</taxon>
        <taxon>Spermatophyta</taxon>
        <taxon>Magnoliopsida</taxon>
        <taxon>eudicotyledons</taxon>
        <taxon>Gunneridae</taxon>
        <taxon>Pentapetalae</taxon>
        <taxon>rosids</taxon>
        <taxon>fabids</taxon>
        <taxon>Fabales</taxon>
        <taxon>Fabaceae</taxon>
        <taxon>Papilionoideae</taxon>
        <taxon>50 kb inversion clade</taxon>
        <taxon>NPAAA clade</taxon>
        <taxon>indigoferoid/millettioid clade</taxon>
        <taxon>Phaseoleae</taxon>
        <taxon>Cajanus</taxon>
    </lineage>
</organism>
<dbReference type="OMA" id="CTVDITH"/>